<dbReference type="AlphaFoldDB" id="A0A7T8BCJ9"/>
<dbReference type="EMBL" id="CP067089">
    <property type="protein sequence ID" value="QQO10353.1"/>
    <property type="molecule type" value="Genomic_DNA"/>
</dbReference>
<accession>A0A7T8BCJ9</accession>
<organism evidence="1 2">
    <name type="scientific">Breznakiella homolactica</name>
    <dbReference type="NCBI Taxonomy" id="2798577"/>
    <lineage>
        <taxon>Bacteria</taxon>
        <taxon>Pseudomonadati</taxon>
        <taxon>Spirochaetota</taxon>
        <taxon>Spirochaetia</taxon>
        <taxon>Spirochaetales</taxon>
        <taxon>Breznakiellaceae</taxon>
        <taxon>Breznakiella</taxon>
    </lineage>
</organism>
<gene>
    <name evidence="1" type="ORF">JFL75_05390</name>
</gene>
<reference evidence="1" key="1">
    <citation type="submission" date="2021-01" db="EMBL/GenBank/DDBJ databases">
        <title>Description of Breznakiella homolactica.</title>
        <authorList>
            <person name="Song Y."/>
            <person name="Brune A."/>
        </authorList>
    </citation>
    <scope>NUCLEOTIDE SEQUENCE</scope>
    <source>
        <strain evidence="1">RmG30</strain>
    </source>
</reference>
<protein>
    <submittedName>
        <fullName evidence="1">Uncharacterized protein</fullName>
    </submittedName>
</protein>
<dbReference type="RefSeq" id="WP_215627657.1">
    <property type="nucleotide sequence ID" value="NZ_CP067089.2"/>
</dbReference>
<dbReference type="Proteomes" id="UP000595917">
    <property type="component" value="Chromosome"/>
</dbReference>
<name>A0A7T8BCJ9_9SPIR</name>
<sequence length="182" mass="21221">MKNLILLFLFAVICNNILKAEDYSNQDVIQNDFDISREKIQSFIDNELLNGIKYQESFKDKDGVINTYGNPIEDRIKTIKPFSFEGGTVIGIRELIYNDFIHTYYIFENGNQLYASVEYNNKLGRVKKINIGNTFEELKIAFGNHYYEGKGENIIYYGKNVEVIFLINEKIIQSIQINYLLI</sequence>
<keyword evidence="2" id="KW-1185">Reference proteome</keyword>
<dbReference type="KEGG" id="bhc:JFL75_05390"/>
<evidence type="ECO:0000313" key="1">
    <source>
        <dbReference type="EMBL" id="QQO10353.1"/>
    </source>
</evidence>
<proteinExistence type="predicted"/>
<evidence type="ECO:0000313" key="2">
    <source>
        <dbReference type="Proteomes" id="UP000595917"/>
    </source>
</evidence>